<dbReference type="AlphaFoldDB" id="A0A6J4MJM0"/>
<sequence length="74" mass="7979">MSTIGTTIGSLSPSGEHIAGQVLVVSKGDVKAQLDFMAQMFAPQVRHQWRLLLELKASSARFASASVSVMFELD</sequence>
<protein>
    <submittedName>
        <fullName evidence="1">Uncharacterized protein</fullName>
    </submittedName>
</protein>
<reference evidence="1" key="1">
    <citation type="submission" date="2020-02" db="EMBL/GenBank/DDBJ databases">
        <authorList>
            <person name="Meier V. D."/>
        </authorList>
    </citation>
    <scope>NUCLEOTIDE SEQUENCE</scope>
    <source>
        <strain evidence="1">AVDCRST_MAG94</strain>
    </source>
</reference>
<proteinExistence type="predicted"/>
<gene>
    <name evidence="1" type="ORF">AVDCRST_MAG94-3397</name>
</gene>
<dbReference type="EMBL" id="CADCTY010001189">
    <property type="protein sequence ID" value="CAA9361392.1"/>
    <property type="molecule type" value="Genomic_DNA"/>
</dbReference>
<name>A0A6J4MJM0_9CYAN</name>
<evidence type="ECO:0000313" key="1">
    <source>
        <dbReference type="EMBL" id="CAA9361392.1"/>
    </source>
</evidence>
<accession>A0A6J4MJM0</accession>
<organism evidence="1">
    <name type="scientific">uncultured Leptolyngbya sp</name>
    <dbReference type="NCBI Taxonomy" id="332963"/>
    <lineage>
        <taxon>Bacteria</taxon>
        <taxon>Bacillati</taxon>
        <taxon>Cyanobacteriota</taxon>
        <taxon>Cyanophyceae</taxon>
        <taxon>Leptolyngbyales</taxon>
        <taxon>Leptolyngbyaceae</taxon>
        <taxon>Leptolyngbya group</taxon>
        <taxon>Leptolyngbya</taxon>
        <taxon>environmental samples</taxon>
    </lineage>
</organism>